<comment type="caution">
    <text evidence="1">The sequence shown here is derived from an EMBL/GenBank/DDBJ whole genome shotgun (WGS) entry which is preliminary data.</text>
</comment>
<proteinExistence type="predicted"/>
<keyword evidence="2" id="KW-1185">Reference proteome</keyword>
<dbReference type="Proteomes" id="UP001501523">
    <property type="component" value="Unassembled WGS sequence"/>
</dbReference>
<name>A0ABN1INL2_9GAMM</name>
<evidence type="ECO:0000313" key="2">
    <source>
        <dbReference type="Proteomes" id="UP001501523"/>
    </source>
</evidence>
<protein>
    <submittedName>
        <fullName evidence="1">Uncharacterized protein</fullName>
    </submittedName>
</protein>
<sequence>MAVMWQVQQNNQATLDSKRAEEQRRFRSDLYKEIVQARQATHEPVVAMLGLLHGVLQQVDTTWKYPQVARSNPESMKYSSQSLLKMLQDCSAATGTLHRIAEDFEVALPGSDIFKLAFSVIGEEIRASWPAFYVAAVPYIPNELVPDDHVKKLLSRSPPTTEDFKAIYDSGLPLQTACIELACAVEDFIIESQNCLISEFFTTTATRRKPSSSEHVVITLDQGDRDRIEGHFNWRRRKAQEATRIMGD</sequence>
<gene>
    <name evidence="1" type="ORF">GCM10009105_25650</name>
</gene>
<accession>A0ABN1INL2</accession>
<organism evidence="1 2">
    <name type="scientific">Dokdonella soli</name>
    <dbReference type="NCBI Taxonomy" id="529810"/>
    <lineage>
        <taxon>Bacteria</taxon>
        <taxon>Pseudomonadati</taxon>
        <taxon>Pseudomonadota</taxon>
        <taxon>Gammaproteobacteria</taxon>
        <taxon>Lysobacterales</taxon>
        <taxon>Rhodanobacteraceae</taxon>
        <taxon>Dokdonella</taxon>
    </lineage>
</organism>
<evidence type="ECO:0000313" key="1">
    <source>
        <dbReference type="EMBL" id="GAA0718178.1"/>
    </source>
</evidence>
<reference evidence="1 2" key="1">
    <citation type="journal article" date="2019" name="Int. J. Syst. Evol. Microbiol.">
        <title>The Global Catalogue of Microorganisms (GCM) 10K type strain sequencing project: providing services to taxonomists for standard genome sequencing and annotation.</title>
        <authorList>
            <consortium name="The Broad Institute Genomics Platform"/>
            <consortium name="The Broad Institute Genome Sequencing Center for Infectious Disease"/>
            <person name="Wu L."/>
            <person name="Ma J."/>
        </authorList>
    </citation>
    <scope>NUCLEOTIDE SEQUENCE [LARGE SCALE GENOMIC DNA]</scope>
    <source>
        <strain evidence="1 2">JCM 15421</strain>
    </source>
</reference>
<dbReference type="EMBL" id="BAAAEU010000020">
    <property type="protein sequence ID" value="GAA0718178.1"/>
    <property type="molecule type" value="Genomic_DNA"/>
</dbReference>